<gene>
    <name evidence="5" type="ORF">DP116_22150</name>
</gene>
<dbReference type="Pfam" id="PF13419">
    <property type="entry name" value="HAD_2"/>
    <property type="match status" value="1"/>
</dbReference>
<comment type="caution">
    <text evidence="5">The sequence shown here is derived from an EMBL/GenBank/DDBJ whole genome shotgun (WGS) entry which is preliminary data.</text>
</comment>
<proteinExistence type="inferred from homology"/>
<evidence type="ECO:0000313" key="6">
    <source>
        <dbReference type="Proteomes" id="UP000718564"/>
    </source>
</evidence>
<dbReference type="InterPro" id="IPR006439">
    <property type="entry name" value="HAD-SF_hydro_IA"/>
</dbReference>
<dbReference type="PANTHER" id="PTHR46193">
    <property type="entry name" value="6-PHOSPHOGLUCONATE PHOSPHATASE"/>
    <property type="match status" value="1"/>
</dbReference>
<dbReference type="SFLD" id="SFLDG01129">
    <property type="entry name" value="C1.5:_HAD__Beta-PGM__Phosphata"/>
    <property type="match status" value="1"/>
</dbReference>
<dbReference type="CDD" id="cd07526">
    <property type="entry name" value="HAD_BPGM_like"/>
    <property type="match status" value="1"/>
</dbReference>
<evidence type="ECO:0000256" key="1">
    <source>
        <dbReference type="ARBA" id="ARBA00001946"/>
    </source>
</evidence>
<keyword evidence="5" id="KW-0378">Hydrolase</keyword>
<evidence type="ECO:0000256" key="3">
    <source>
        <dbReference type="ARBA" id="ARBA00022723"/>
    </source>
</evidence>
<sequence>MSPFDLVIFDCDGVLVDSEQITNSVFAAMLSEIGLPVTLEYISNTFVGQPMTACLEIIQESLGKPIPDNFVTEFRQRNKKDFSKKLKPIKGIHDVLSQIKTSYCVASNSIHEMIQTKLGVTGLLPYFEGKIFSVTDVARGKPHPDLFLYAAEKMKAHPQRCVVVEDTPIGVQAGFSAGMKVFGYAEYSNPQKLQAAGASVVFSSMRLLPNLLEQFDTPLAKAEGYHPQTN</sequence>
<dbReference type="Proteomes" id="UP000718564">
    <property type="component" value="Unassembled WGS sequence"/>
</dbReference>
<dbReference type="PANTHER" id="PTHR46193:SF10">
    <property type="entry name" value="6-PHOSPHOGLUCONATE PHOSPHATASE"/>
    <property type="match status" value="1"/>
</dbReference>
<dbReference type="InterPro" id="IPR023214">
    <property type="entry name" value="HAD_sf"/>
</dbReference>
<dbReference type="Gene3D" id="1.10.150.240">
    <property type="entry name" value="Putative phosphatase, domain 2"/>
    <property type="match status" value="1"/>
</dbReference>
<keyword evidence="3" id="KW-0479">Metal-binding</keyword>
<evidence type="ECO:0000313" key="5">
    <source>
        <dbReference type="EMBL" id="NMG22006.1"/>
    </source>
</evidence>
<evidence type="ECO:0000256" key="4">
    <source>
        <dbReference type="ARBA" id="ARBA00022842"/>
    </source>
</evidence>
<reference evidence="5 6" key="1">
    <citation type="submission" date="2018-06" db="EMBL/GenBank/DDBJ databases">
        <title>Comparative genomics of Brasilonema spp. strains.</title>
        <authorList>
            <person name="Alvarenga D.O."/>
            <person name="Fiore M.F."/>
            <person name="Varani A.M."/>
        </authorList>
    </citation>
    <scope>NUCLEOTIDE SEQUENCE [LARGE SCALE GENOMIC DNA]</scope>
    <source>
        <strain evidence="5 6">SPC951</strain>
    </source>
</reference>
<dbReference type="EMBL" id="QMEB01000212">
    <property type="protein sequence ID" value="NMG22006.1"/>
    <property type="molecule type" value="Genomic_DNA"/>
</dbReference>
<dbReference type="InterPro" id="IPR041492">
    <property type="entry name" value="HAD_2"/>
</dbReference>
<keyword evidence="6" id="KW-1185">Reference proteome</keyword>
<dbReference type="InterPro" id="IPR023198">
    <property type="entry name" value="PGP-like_dom2"/>
</dbReference>
<comment type="cofactor">
    <cofactor evidence="1">
        <name>Mg(2+)</name>
        <dbReference type="ChEBI" id="CHEBI:18420"/>
    </cofactor>
</comment>
<dbReference type="GO" id="GO:0016787">
    <property type="term" value="F:hydrolase activity"/>
    <property type="evidence" value="ECO:0007669"/>
    <property type="project" value="UniProtKB-KW"/>
</dbReference>
<comment type="similarity">
    <text evidence="2">Belongs to the HAD-like hydrolase superfamily. CbbY/CbbZ/Gph/YieH family.</text>
</comment>
<dbReference type="InterPro" id="IPR051600">
    <property type="entry name" value="Beta-PGM-like"/>
</dbReference>
<dbReference type="RefSeq" id="WP_169157225.1">
    <property type="nucleotide sequence ID" value="NZ_CAWPJE010000209.1"/>
</dbReference>
<dbReference type="SFLD" id="SFLDG01135">
    <property type="entry name" value="C1.5.6:_HAD__Beta-PGM__Phospha"/>
    <property type="match status" value="1"/>
</dbReference>
<dbReference type="Gene3D" id="3.40.50.1000">
    <property type="entry name" value="HAD superfamily/HAD-like"/>
    <property type="match status" value="1"/>
</dbReference>
<name>A0ABX1PEI5_9CYAN</name>
<keyword evidence="4" id="KW-0460">Magnesium</keyword>
<dbReference type="InterPro" id="IPR036412">
    <property type="entry name" value="HAD-like_sf"/>
</dbReference>
<evidence type="ECO:0000256" key="2">
    <source>
        <dbReference type="ARBA" id="ARBA00006171"/>
    </source>
</evidence>
<protein>
    <submittedName>
        <fullName evidence="5">HAD family hydrolase</fullName>
    </submittedName>
</protein>
<dbReference type="NCBIfam" id="TIGR01509">
    <property type="entry name" value="HAD-SF-IA-v3"/>
    <property type="match status" value="1"/>
</dbReference>
<accession>A0ABX1PEI5</accession>
<dbReference type="SUPFAM" id="SSF56784">
    <property type="entry name" value="HAD-like"/>
    <property type="match status" value="1"/>
</dbReference>
<dbReference type="SFLD" id="SFLDS00003">
    <property type="entry name" value="Haloacid_Dehalogenase"/>
    <property type="match status" value="1"/>
</dbReference>
<organism evidence="5 6">
    <name type="scientific">Brasilonema bromeliae SPC951</name>
    <dbReference type="NCBI Taxonomy" id="385972"/>
    <lineage>
        <taxon>Bacteria</taxon>
        <taxon>Bacillati</taxon>
        <taxon>Cyanobacteriota</taxon>
        <taxon>Cyanophyceae</taxon>
        <taxon>Nostocales</taxon>
        <taxon>Scytonemataceae</taxon>
        <taxon>Brasilonema</taxon>
        <taxon>Bromeliae group (in: Brasilonema)</taxon>
    </lineage>
</organism>